<dbReference type="Proteomes" id="UP000290900">
    <property type="component" value="Unassembled WGS sequence"/>
</dbReference>
<dbReference type="PANTHER" id="PTHR21377">
    <property type="entry name" value="PROTEIN FAM210B, MITOCHONDRIAL"/>
    <property type="match status" value="1"/>
</dbReference>
<protein>
    <submittedName>
        <fullName evidence="2">DEKNAAC103648</fullName>
    </submittedName>
</protein>
<evidence type="ECO:0000313" key="2">
    <source>
        <dbReference type="EMBL" id="VEU22498.1"/>
    </source>
</evidence>
<feature type="domain" description="DUF1279" evidence="1">
    <location>
        <begin position="58"/>
        <end position="157"/>
    </location>
</feature>
<dbReference type="OrthoDB" id="426386at2759"/>
<accession>A0A448YNS7</accession>
<evidence type="ECO:0000259" key="1">
    <source>
        <dbReference type="Pfam" id="PF06916"/>
    </source>
</evidence>
<evidence type="ECO:0000313" key="3">
    <source>
        <dbReference type="Proteomes" id="UP000290900"/>
    </source>
</evidence>
<dbReference type="InterPro" id="IPR009688">
    <property type="entry name" value="FAM210A/B-like_dom"/>
</dbReference>
<dbReference type="GO" id="GO:0005739">
    <property type="term" value="C:mitochondrion"/>
    <property type="evidence" value="ECO:0007669"/>
    <property type="project" value="TreeGrafter"/>
</dbReference>
<dbReference type="InParanoid" id="A0A448YNS7"/>
<organism evidence="2 3">
    <name type="scientific">Brettanomyces naardenensis</name>
    <name type="common">Yeast</name>
    <dbReference type="NCBI Taxonomy" id="13370"/>
    <lineage>
        <taxon>Eukaryota</taxon>
        <taxon>Fungi</taxon>
        <taxon>Dikarya</taxon>
        <taxon>Ascomycota</taxon>
        <taxon>Saccharomycotina</taxon>
        <taxon>Pichiomycetes</taxon>
        <taxon>Pichiales</taxon>
        <taxon>Pichiaceae</taxon>
        <taxon>Brettanomyces</taxon>
    </lineage>
</organism>
<dbReference type="EMBL" id="CAACVR010000023">
    <property type="protein sequence ID" value="VEU22498.1"/>
    <property type="molecule type" value="Genomic_DNA"/>
</dbReference>
<dbReference type="PANTHER" id="PTHR21377:SF0">
    <property type="entry name" value="PROTEIN FAM210B, MITOCHONDRIAL"/>
    <property type="match status" value="1"/>
</dbReference>
<dbReference type="Pfam" id="PF06916">
    <property type="entry name" value="FAM210A-B_dom"/>
    <property type="match status" value="1"/>
</dbReference>
<gene>
    <name evidence="2" type="ORF">BRENAR_LOCUS3229</name>
</gene>
<dbReference type="AlphaFoldDB" id="A0A448YNS7"/>
<sequence>MFARFARLDSSATAGFASLARSGRPVYSAGLRGPMIRRFNSTLKQSAPKGAAKKETGLRALMREYGYSGLGVYLALAAIDLPLCYLLVHSAGEEKISDLQNRFLTWIGWKDKDFAGNGEEDASSEKGSTFWTEFAVAYALHKSLIVIRLPLTAAITPAIVSKLRSMGFDIGNLSSAAVQTVRKEGLRQTLTKEGVKDVAKDMKFDPTASNPKFGKPPTKGQRWWFF</sequence>
<dbReference type="FunCoup" id="A0A448YNS7">
    <property type="interactions" value="39"/>
</dbReference>
<proteinExistence type="predicted"/>
<dbReference type="InterPro" id="IPR045866">
    <property type="entry name" value="FAM210A/B-like"/>
</dbReference>
<reference evidence="2 3" key="1">
    <citation type="submission" date="2018-12" db="EMBL/GenBank/DDBJ databases">
        <authorList>
            <person name="Tiukova I."/>
            <person name="Dainat J."/>
        </authorList>
    </citation>
    <scope>NUCLEOTIDE SEQUENCE [LARGE SCALE GENOMIC DNA]</scope>
</reference>
<keyword evidence="3" id="KW-1185">Reference proteome</keyword>
<name>A0A448YNS7_BRENA</name>